<dbReference type="CDD" id="cd12156">
    <property type="entry name" value="HPPR"/>
    <property type="match status" value="1"/>
</dbReference>
<dbReference type="EMBL" id="JBHTCQ010000001">
    <property type="protein sequence ID" value="MFC7404175.1"/>
    <property type="molecule type" value="Genomic_DNA"/>
</dbReference>
<keyword evidence="3" id="KW-0520">NAD</keyword>
<dbReference type="SUPFAM" id="SSF52283">
    <property type="entry name" value="Formate/glycerate dehydrogenase catalytic domain-like"/>
    <property type="match status" value="1"/>
</dbReference>
<evidence type="ECO:0000313" key="7">
    <source>
        <dbReference type="EMBL" id="MFC7404175.1"/>
    </source>
</evidence>
<dbReference type="PANTHER" id="PTHR10996:SF178">
    <property type="entry name" value="2-HYDROXYACID DEHYDROGENASE YGL185C-RELATED"/>
    <property type="match status" value="1"/>
</dbReference>
<evidence type="ECO:0000256" key="3">
    <source>
        <dbReference type="ARBA" id="ARBA00023027"/>
    </source>
</evidence>
<reference evidence="8" key="1">
    <citation type="journal article" date="2019" name="Int. J. Syst. Evol. Microbiol.">
        <title>The Global Catalogue of Microorganisms (GCM) 10K type strain sequencing project: providing services to taxonomists for standard genome sequencing and annotation.</title>
        <authorList>
            <consortium name="The Broad Institute Genomics Platform"/>
            <consortium name="The Broad Institute Genome Sequencing Center for Infectious Disease"/>
            <person name="Wu L."/>
            <person name="Ma J."/>
        </authorList>
    </citation>
    <scope>NUCLEOTIDE SEQUENCE [LARGE SCALE GENOMIC DNA]</scope>
    <source>
        <strain evidence="8">JCM 1490</strain>
    </source>
</reference>
<dbReference type="Pfam" id="PF00389">
    <property type="entry name" value="2-Hacid_dh"/>
    <property type="match status" value="1"/>
</dbReference>
<gene>
    <name evidence="7" type="ORF">ACFQQL_03555</name>
</gene>
<comment type="caution">
    <text evidence="7">The sequence shown here is derived from an EMBL/GenBank/DDBJ whole genome shotgun (WGS) entry which is preliminary data.</text>
</comment>
<sequence>MPRTEQTTPDVLLPAPGDGFLVPACADLRVLRLWEEPDPEEALARYGAGIRALANPGEHPVTADLMDRLPNLGLIAQVGVGYDSVDVEAAVRRGVLVTNVAGSNDEEVADTAFGLLLMTVRQLARAEAHLRSGRWATDGPYPLTAMSLRGRTLGVLGMGKIGRAVARRAEAFGMPVAYHTRTRRDVPYRYLPGPAELAAAVDVLVVAIPGGAATRHLVDAAVLQALGPDGVLVNVARGSVVDEPALVSALRSGTLGAAGLDVFEDEPNVPPELLALDNAVLLPHVGSATVPTRRAMAELAASNIRAWLERHEVLTPVAEVAELLNRD</sequence>
<evidence type="ECO:0000259" key="6">
    <source>
        <dbReference type="Pfam" id="PF02826"/>
    </source>
</evidence>
<evidence type="ECO:0000259" key="5">
    <source>
        <dbReference type="Pfam" id="PF00389"/>
    </source>
</evidence>
<evidence type="ECO:0000313" key="8">
    <source>
        <dbReference type="Proteomes" id="UP001596455"/>
    </source>
</evidence>
<dbReference type="SUPFAM" id="SSF51735">
    <property type="entry name" value="NAD(P)-binding Rossmann-fold domains"/>
    <property type="match status" value="1"/>
</dbReference>
<organism evidence="7 8">
    <name type="scientific">Georgenia alba</name>
    <dbReference type="NCBI Taxonomy" id="2233858"/>
    <lineage>
        <taxon>Bacteria</taxon>
        <taxon>Bacillati</taxon>
        <taxon>Actinomycetota</taxon>
        <taxon>Actinomycetes</taxon>
        <taxon>Micrococcales</taxon>
        <taxon>Bogoriellaceae</taxon>
        <taxon>Georgenia</taxon>
    </lineage>
</organism>
<name>A0ABW2Q9B7_9MICO</name>
<dbReference type="PANTHER" id="PTHR10996">
    <property type="entry name" value="2-HYDROXYACID DEHYDROGENASE-RELATED"/>
    <property type="match status" value="1"/>
</dbReference>
<keyword evidence="2 4" id="KW-0560">Oxidoreductase</keyword>
<proteinExistence type="inferred from homology"/>
<dbReference type="InterPro" id="IPR050223">
    <property type="entry name" value="D-isomer_2-hydroxyacid_DH"/>
</dbReference>
<comment type="similarity">
    <text evidence="1 4">Belongs to the D-isomer specific 2-hydroxyacid dehydrogenase family.</text>
</comment>
<dbReference type="InterPro" id="IPR036291">
    <property type="entry name" value="NAD(P)-bd_dom_sf"/>
</dbReference>
<keyword evidence="8" id="KW-1185">Reference proteome</keyword>
<dbReference type="RefSeq" id="WP_382391318.1">
    <property type="nucleotide sequence ID" value="NZ_JBHTCQ010000001.1"/>
</dbReference>
<dbReference type="InterPro" id="IPR006139">
    <property type="entry name" value="D-isomer_2_OHA_DH_cat_dom"/>
</dbReference>
<evidence type="ECO:0000256" key="4">
    <source>
        <dbReference type="RuleBase" id="RU003719"/>
    </source>
</evidence>
<dbReference type="Gene3D" id="3.40.50.720">
    <property type="entry name" value="NAD(P)-binding Rossmann-like Domain"/>
    <property type="match status" value="2"/>
</dbReference>
<dbReference type="InterPro" id="IPR006140">
    <property type="entry name" value="D-isomer_DH_NAD-bd"/>
</dbReference>
<feature type="domain" description="D-isomer specific 2-hydroxyacid dehydrogenase NAD-binding" evidence="6">
    <location>
        <begin position="113"/>
        <end position="286"/>
    </location>
</feature>
<accession>A0ABW2Q9B7</accession>
<dbReference type="Pfam" id="PF02826">
    <property type="entry name" value="2-Hacid_dh_C"/>
    <property type="match status" value="1"/>
</dbReference>
<feature type="domain" description="D-isomer specific 2-hydroxyacid dehydrogenase catalytic" evidence="5">
    <location>
        <begin position="37"/>
        <end position="317"/>
    </location>
</feature>
<protein>
    <submittedName>
        <fullName evidence="7">2-hydroxyacid dehydrogenase</fullName>
    </submittedName>
</protein>
<evidence type="ECO:0000256" key="1">
    <source>
        <dbReference type="ARBA" id="ARBA00005854"/>
    </source>
</evidence>
<evidence type="ECO:0000256" key="2">
    <source>
        <dbReference type="ARBA" id="ARBA00023002"/>
    </source>
</evidence>
<dbReference type="Proteomes" id="UP001596455">
    <property type="component" value="Unassembled WGS sequence"/>
</dbReference>